<evidence type="ECO:0000313" key="3">
    <source>
        <dbReference type="Proteomes" id="UP000579812"/>
    </source>
</evidence>
<comment type="caution">
    <text evidence="2">The sequence shown here is derived from an EMBL/GenBank/DDBJ whole genome shotgun (WGS) entry which is preliminary data.</text>
</comment>
<feature type="compositionally biased region" description="Polar residues" evidence="1">
    <location>
        <begin position="221"/>
        <end position="236"/>
    </location>
</feature>
<dbReference type="AlphaFoldDB" id="A0A7J6BN04"/>
<gene>
    <name evidence="2" type="ORF">G5714_023674</name>
</gene>
<feature type="compositionally biased region" description="Low complexity" evidence="1">
    <location>
        <begin position="32"/>
        <end position="45"/>
    </location>
</feature>
<proteinExistence type="predicted"/>
<reference evidence="2 3" key="1">
    <citation type="submission" date="2020-04" db="EMBL/GenBank/DDBJ databases">
        <title>Chromosome-level genome assembly of a cyprinid fish Onychostoma macrolepis by integration of Nanopore Sequencing, Bionano and Hi-C technology.</title>
        <authorList>
            <person name="Wang D."/>
        </authorList>
    </citation>
    <scope>NUCLEOTIDE SEQUENCE [LARGE SCALE GENOMIC DNA]</scope>
    <source>
        <strain evidence="2">SWU-2019</strain>
        <tissue evidence="2">Muscle</tissue>
    </source>
</reference>
<protein>
    <submittedName>
        <fullName evidence="2">Uncharacterized protein</fullName>
    </submittedName>
</protein>
<dbReference type="Proteomes" id="UP000579812">
    <property type="component" value="Unassembled WGS sequence"/>
</dbReference>
<evidence type="ECO:0000313" key="2">
    <source>
        <dbReference type="EMBL" id="KAF4096071.1"/>
    </source>
</evidence>
<feature type="region of interest" description="Disordered" evidence="1">
    <location>
        <begin position="27"/>
        <end position="85"/>
    </location>
</feature>
<sequence>MQTSACPVPRSRDTVCRKRYIATMMTDTSQQETVDSVDTVESVDTGDQPLPSSTSDAVTQCYLKPPRWSRDDEDDDNNASVVSDLSWVPEEPMHEEDLFDEEPPYTCDPHHNGIDKFIVCQEELMGLFAICPACCERSDSSIVQQEGTFVKIKQVCASCGYHRFWQNQPMLHRNMPTCNLLLSVQHASNPGCCVRHVTSAGRGVRSSTSDQNANLPTTQALHHSFHGTTPPTQTPAKHSDTDSLPLPVSLTVSMTINHEEN</sequence>
<evidence type="ECO:0000256" key="1">
    <source>
        <dbReference type="SAM" id="MobiDB-lite"/>
    </source>
</evidence>
<accession>A0A7J6BN04</accession>
<dbReference type="EMBL" id="JAAMOB010000024">
    <property type="protein sequence ID" value="KAF4096071.1"/>
    <property type="molecule type" value="Genomic_DNA"/>
</dbReference>
<keyword evidence="3" id="KW-1185">Reference proteome</keyword>
<feature type="region of interest" description="Disordered" evidence="1">
    <location>
        <begin position="221"/>
        <end position="248"/>
    </location>
</feature>
<name>A0A7J6BN04_9TELE</name>
<organism evidence="2 3">
    <name type="scientific">Onychostoma macrolepis</name>
    <dbReference type="NCBI Taxonomy" id="369639"/>
    <lineage>
        <taxon>Eukaryota</taxon>
        <taxon>Metazoa</taxon>
        <taxon>Chordata</taxon>
        <taxon>Craniata</taxon>
        <taxon>Vertebrata</taxon>
        <taxon>Euteleostomi</taxon>
        <taxon>Actinopterygii</taxon>
        <taxon>Neopterygii</taxon>
        <taxon>Teleostei</taxon>
        <taxon>Ostariophysi</taxon>
        <taxon>Cypriniformes</taxon>
        <taxon>Cyprinidae</taxon>
        <taxon>Acrossocheilinae</taxon>
        <taxon>Onychostoma</taxon>
    </lineage>
</organism>